<comment type="caution">
    <text evidence="1">The sequence shown here is derived from an EMBL/GenBank/DDBJ whole genome shotgun (WGS) entry which is preliminary data.</text>
</comment>
<evidence type="ECO:0000313" key="2">
    <source>
        <dbReference type="Proteomes" id="UP001163046"/>
    </source>
</evidence>
<protein>
    <submittedName>
        <fullName evidence="1">Uncharacterized protein</fullName>
    </submittedName>
</protein>
<proteinExistence type="predicted"/>
<name>A0A9X0A226_9CNID</name>
<organism evidence="1 2">
    <name type="scientific">Desmophyllum pertusum</name>
    <dbReference type="NCBI Taxonomy" id="174260"/>
    <lineage>
        <taxon>Eukaryota</taxon>
        <taxon>Metazoa</taxon>
        <taxon>Cnidaria</taxon>
        <taxon>Anthozoa</taxon>
        <taxon>Hexacorallia</taxon>
        <taxon>Scleractinia</taxon>
        <taxon>Caryophylliina</taxon>
        <taxon>Caryophylliidae</taxon>
        <taxon>Desmophyllum</taxon>
    </lineage>
</organism>
<dbReference type="AlphaFoldDB" id="A0A9X0A226"/>
<sequence>MYDRERLEACRERILKEKSLALSTAGDCVDRILNPSDRKDWHKIRYFNRMKKSIKDEFQKKSVGLCIPGDMARGGNVAVATFSANIGTKCFQ</sequence>
<dbReference type="EMBL" id="MU825419">
    <property type="protein sequence ID" value="KAJ7390204.1"/>
    <property type="molecule type" value="Genomic_DNA"/>
</dbReference>
<evidence type="ECO:0000313" key="1">
    <source>
        <dbReference type="EMBL" id="KAJ7390204.1"/>
    </source>
</evidence>
<keyword evidence="2" id="KW-1185">Reference proteome</keyword>
<dbReference type="Proteomes" id="UP001163046">
    <property type="component" value="Unassembled WGS sequence"/>
</dbReference>
<gene>
    <name evidence="1" type="ORF">OS493_026714</name>
</gene>
<accession>A0A9X0A226</accession>
<reference evidence="1" key="1">
    <citation type="submission" date="2023-01" db="EMBL/GenBank/DDBJ databases">
        <title>Genome assembly of the deep-sea coral Lophelia pertusa.</title>
        <authorList>
            <person name="Herrera S."/>
            <person name="Cordes E."/>
        </authorList>
    </citation>
    <scope>NUCLEOTIDE SEQUENCE</scope>
    <source>
        <strain evidence="1">USNM1676648</strain>
        <tissue evidence="1">Polyp</tissue>
    </source>
</reference>